<feature type="signal peptide" evidence="1">
    <location>
        <begin position="1"/>
        <end position="22"/>
    </location>
</feature>
<gene>
    <name evidence="2" type="ORF">BC349_08110</name>
</gene>
<comment type="caution">
    <text evidence="2">The sequence shown here is derived from an EMBL/GenBank/DDBJ whole genome shotgun (WGS) entry which is preliminary data.</text>
</comment>
<evidence type="ECO:0008006" key="4">
    <source>
        <dbReference type="Google" id="ProtNLM"/>
    </source>
</evidence>
<protein>
    <recommendedName>
        <fullName evidence="4">Outer membrane protein beta-barrel domain-containing protein</fullName>
    </recommendedName>
</protein>
<reference evidence="2 3" key="1">
    <citation type="submission" date="2016-07" db="EMBL/GenBank/DDBJ databases">
        <title>Genome analysis of Flavihumibacter stibioxidans YS-17.</title>
        <authorList>
            <person name="Shi K."/>
            <person name="Han Y."/>
            <person name="Wang G."/>
        </authorList>
    </citation>
    <scope>NUCLEOTIDE SEQUENCE [LARGE SCALE GENOMIC DNA]</scope>
    <source>
        <strain evidence="2 3">YS-17</strain>
    </source>
</reference>
<evidence type="ECO:0000313" key="2">
    <source>
        <dbReference type="EMBL" id="MBC6490991.1"/>
    </source>
</evidence>
<proteinExistence type="predicted"/>
<dbReference type="RefSeq" id="WP_187256329.1">
    <property type="nucleotide sequence ID" value="NZ_JBHULF010000014.1"/>
</dbReference>
<feature type="chain" id="PRO_5045400215" description="Outer membrane protein beta-barrel domain-containing protein" evidence="1">
    <location>
        <begin position="23"/>
        <end position="198"/>
    </location>
</feature>
<keyword evidence="1" id="KW-0732">Signal</keyword>
<sequence>MYKNLIRMLVLFTVILPFQTQAQRSDEPWQLDLAAGLSSYYAPVKSLNWSRPELVTQVGYGKPLGSRQLFSVGLQLGYSRNNYQGDALYLQLVGQITPVIANKLELGLGLGFGYRMALYPSRPQVYDQGKWKEGKAFKSVYQVPVQLSIGYRSILLHNYTIRPYLAYQLQPLFRYSPDLSPLPVSNTMLGLKIQQTKK</sequence>
<evidence type="ECO:0000313" key="3">
    <source>
        <dbReference type="Proteomes" id="UP000765802"/>
    </source>
</evidence>
<organism evidence="2 3">
    <name type="scientific">Flavihumibacter stibioxidans</name>
    <dbReference type="NCBI Taxonomy" id="1834163"/>
    <lineage>
        <taxon>Bacteria</taxon>
        <taxon>Pseudomonadati</taxon>
        <taxon>Bacteroidota</taxon>
        <taxon>Chitinophagia</taxon>
        <taxon>Chitinophagales</taxon>
        <taxon>Chitinophagaceae</taxon>
        <taxon>Flavihumibacter</taxon>
    </lineage>
</organism>
<accession>A0ABR7M7U2</accession>
<evidence type="ECO:0000256" key="1">
    <source>
        <dbReference type="SAM" id="SignalP"/>
    </source>
</evidence>
<dbReference type="EMBL" id="MBUA01000012">
    <property type="protein sequence ID" value="MBC6490991.1"/>
    <property type="molecule type" value="Genomic_DNA"/>
</dbReference>
<keyword evidence="3" id="KW-1185">Reference proteome</keyword>
<dbReference type="Proteomes" id="UP000765802">
    <property type="component" value="Unassembled WGS sequence"/>
</dbReference>
<name>A0ABR7M7U2_9BACT</name>